<organism evidence="1 2">
    <name type="scientific">Hygrophoropsis aurantiaca</name>
    <dbReference type="NCBI Taxonomy" id="72124"/>
    <lineage>
        <taxon>Eukaryota</taxon>
        <taxon>Fungi</taxon>
        <taxon>Dikarya</taxon>
        <taxon>Basidiomycota</taxon>
        <taxon>Agaricomycotina</taxon>
        <taxon>Agaricomycetes</taxon>
        <taxon>Agaricomycetidae</taxon>
        <taxon>Boletales</taxon>
        <taxon>Coniophorineae</taxon>
        <taxon>Hygrophoropsidaceae</taxon>
        <taxon>Hygrophoropsis</taxon>
    </lineage>
</organism>
<gene>
    <name evidence="1" type="ORF">BJ138DRAFT_1161308</name>
</gene>
<evidence type="ECO:0000313" key="1">
    <source>
        <dbReference type="EMBL" id="KAH7906972.1"/>
    </source>
</evidence>
<dbReference type="Proteomes" id="UP000790377">
    <property type="component" value="Unassembled WGS sequence"/>
</dbReference>
<dbReference type="EMBL" id="MU267953">
    <property type="protein sequence ID" value="KAH7906972.1"/>
    <property type="molecule type" value="Genomic_DNA"/>
</dbReference>
<proteinExistence type="predicted"/>
<reference evidence="1" key="1">
    <citation type="journal article" date="2021" name="New Phytol.">
        <title>Evolutionary innovations through gain and loss of genes in the ectomycorrhizal Boletales.</title>
        <authorList>
            <person name="Wu G."/>
            <person name="Miyauchi S."/>
            <person name="Morin E."/>
            <person name="Kuo A."/>
            <person name="Drula E."/>
            <person name="Varga T."/>
            <person name="Kohler A."/>
            <person name="Feng B."/>
            <person name="Cao Y."/>
            <person name="Lipzen A."/>
            <person name="Daum C."/>
            <person name="Hundley H."/>
            <person name="Pangilinan J."/>
            <person name="Johnson J."/>
            <person name="Barry K."/>
            <person name="LaButti K."/>
            <person name="Ng V."/>
            <person name="Ahrendt S."/>
            <person name="Min B."/>
            <person name="Choi I.G."/>
            <person name="Park H."/>
            <person name="Plett J.M."/>
            <person name="Magnuson J."/>
            <person name="Spatafora J.W."/>
            <person name="Nagy L.G."/>
            <person name="Henrissat B."/>
            <person name="Grigoriev I.V."/>
            <person name="Yang Z.L."/>
            <person name="Xu J."/>
            <person name="Martin F.M."/>
        </authorList>
    </citation>
    <scope>NUCLEOTIDE SEQUENCE</scope>
    <source>
        <strain evidence="1">ATCC 28755</strain>
    </source>
</reference>
<sequence>MITCSLLSAVTKIHIRRGLSGVLLATPTASHRSSYLRYLPPARTMPLNLKAGEYIITSKLTDSSIGQEHQKDRNGGPKKVVLFPSDSIDSDSCSDYGSDEDEYEGSIAYPKFVLEPKGNNQYILTLGGEPTVAIGRRLYTSPSAETPPEKWVITQHAFHGPYTIETADKSAGWKILDDIHPSGQIAVLPLARLPGYPPRYPSDELFNFTRVEK</sequence>
<keyword evidence="2" id="KW-1185">Reference proteome</keyword>
<evidence type="ECO:0000313" key="2">
    <source>
        <dbReference type="Proteomes" id="UP000790377"/>
    </source>
</evidence>
<accession>A0ACB8A1C3</accession>
<comment type="caution">
    <text evidence="1">The sequence shown here is derived from an EMBL/GenBank/DDBJ whole genome shotgun (WGS) entry which is preliminary data.</text>
</comment>
<protein>
    <submittedName>
        <fullName evidence="1">Uncharacterized protein</fullName>
    </submittedName>
</protein>
<name>A0ACB8A1C3_9AGAM</name>